<dbReference type="InterPro" id="IPR052705">
    <property type="entry name" value="Gliding_Motility_GTPase"/>
</dbReference>
<dbReference type="EMBL" id="CACSII010000012">
    <property type="protein sequence ID" value="CAA0105462.1"/>
    <property type="molecule type" value="Genomic_DNA"/>
</dbReference>
<dbReference type="Pfam" id="PF03029">
    <property type="entry name" value="ATP_bind_1"/>
    <property type="match status" value="1"/>
</dbReference>
<evidence type="ECO:0000256" key="4">
    <source>
        <dbReference type="ARBA" id="ARBA00023134"/>
    </source>
</evidence>
<dbReference type="Gene3D" id="3.40.50.300">
    <property type="entry name" value="P-loop containing nucleotide triphosphate hydrolases"/>
    <property type="match status" value="1"/>
</dbReference>
<evidence type="ECO:0000256" key="3">
    <source>
        <dbReference type="ARBA" id="ARBA00022801"/>
    </source>
</evidence>
<dbReference type="PANTHER" id="PTHR42708">
    <property type="entry name" value="ATP/GTP-BINDING PROTEIN-RELATED"/>
    <property type="match status" value="1"/>
</dbReference>
<evidence type="ECO:0000313" key="6">
    <source>
        <dbReference type="Proteomes" id="UP000434580"/>
    </source>
</evidence>
<dbReference type="SUPFAM" id="SSF52540">
    <property type="entry name" value="P-loop containing nucleoside triphosphate hydrolases"/>
    <property type="match status" value="1"/>
</dbReference>
<keyword evidence="2" id="KW-0547">Nucleotide-binding</keyword>
<comment type="similarity">
    <text evidence="1">Belongs to the GPN-loop GTPase family.</text>
</comment>
<dbReference type="InterPro" id="IPR004130">
    <property type="entry name" value="Gpn"/>
</dbReference>
<dbReference type="InterPro" id="IPR027417">
    <property type="entry name" value="P-loop_NTPase"/>
</dbReference>
<dbReference type="PANTHER" id="PTHR42708:SF1">
    <property type="entry name" value="GLIDING MOTILITY PROTEIN MGLA"/>
    <property type="match status" value="1"/>
</dbReference>
<keyword evidence="4" id="KW-0342">GTP-binding</keyword>
<organism evidence="5 6">
    <name type="scientific">BD1-7 clade bacterium</name>
    <dbReference type="NCBI Taxonomy" id="2029982"/>
    <lineage>
        <taxon>Bacteria</taxon>
        <taxon>Pseudomonadati</taxon>
        <taxon>Pseudomonadota</taxon>
        <taxon>Gammaproteobacteria</taxon>
        <taxon>Cellvibrionales</taxon>
        <taxon>Spongiibacteraceae</taxon>
        <taxon>BD1-7 clade</taxon>
    </lineage>
</organism>
<evidence type="ECO:0008006" key="7">
    <source>
        <dbReference type="Google" id="ProtNLM"/>
    </source>
</evidence>
<name>A0A5S9PMW9_9GAMM</name>
<dbReference type="OrthoDB" id="4319884at2"/>
<gene>
    <name evidence="5" type="ORF">DPBNPPHM_01182</name>
</gene>
<evidence type="ECO:0000256" key="2">
    <source>
        <dbReference type="ARBA" id="ARBA00022741"/>
    </source>
</evidence>
<dbReference type="AlphaFoldDB" id="A0A5S9PMW9"/>
<proteinExistence type="inferred from homology"/>
<dbReference type="GO" id="GO:0005525">
    <property type="term" value="F:GTP binding"/>
    <property type="evidence" value="ECO:0007669"/>
    <property type="project" value="UniProtKB-KW"/>
</dbReference>
<accession>A0A5S9PMW9</accession>
<sequence>MQTIKVVFTGCVGSGKSAAVKVLSDINVVSTDVDASDEVSEKKDQTTVAMDYGECVIDEETTIALFGTPGQERFRYMWEILAQGALGIVILVDNSREDPLSDLDIYLDNFATFIDKSCVVVGVTHTDVAPKPAIHTYHAHLEKRHQHLPVYTIDAREKSQVLLLMETLVTELETLNGANV</sequence>
<evidence type="ECO:0000256" key="1">
    <source>
        <dbReference type="ARBA" id="ARBA00005290"/>
    </source>
</evidence>
<dbReference type="CDD" id="cd00882">
    <property type="entry name" value="Ras_like_GTPase"/>
    <property type="match status" value="1"/>
</dbReference>
<dbReference type="Proteomes" id="UP000434580">
    <property type="component" value="Unassembled WGS sequence"/>
</dbReference>
<protein>
    <recommendedName>
        <fullName evidence="7">GTP-binding protein</fullName>
    </recommendedName>
</protein>
<evidence type="ECO:0000313" key="5">
    <source>
        <dbReference type="EMBL" id="CAA0105462.1"/>
    </source>
</evidence>
<keyword evidence="3" id="KW-0378">Hydrolase</keyword>
<dbReference type="GO" id="GO:0016787">
    <property type="term" value="F:hydrolase activity"/>
    <property type="evidence" value="ECO:0007669"/>
    <property type="project" value="UniProtKB-KW"/>
</dbReference>
<reference evidence="5 6" key="1">
    <citation type="submission" date="2019-11" db="EMBL/GenBank/DDBJ databases">
        <authorList>
            <person name="Holert J."/>
        </authorList>
    </citation>
    <scope>NUCLEOTIDE SEQUENCE [LARGE SCALE GENOMIC DNA]</scope>
    <source>
        <strain evidence="5">BC5_2</strain>
    </source>
</reference>